<sequence>MKYLRSATGLGCPLKETSPSAENNPLELFLGENVRVHENRPCDGSLTKAFVRKKRMKDDDFSFSRGNNMGPHTNHGRVYARGGIHVTRLMNTVLSF</sequence>
<dbReference type="EMBL" id="AP028919">
    <property type="protein sequence ID" value="BET00255.1"/>
    <property type="molecule type" value="Genomic_DNA"/>
</dbReference>
<gene>
    <name evidence="2" type="ORF">NTJ_13071</name>
</gene>
<evidence type="ECO:0000256" key="1">
    <source>
        <dbReference type="SAM" id="MobiDB-lite"/>
    </source>
</evidence>
<accession>A0ABN7B789</accession>
<dbReference type="Proteomes" id="UP001307889">
    <property type="component" value="Chromosome 11"/>
</dbReference>
<feature type="region of interest" description="Disordered" evidence="1">
    <location>
        <begin position="1"/>
        <end position="22"/>
    </location>
</feature>
<keyword evidence="3" id="KW-1185">Reference proteome</keyword>
<organism evidence="2 3">
    <name type="scientific">Nesidiocoris tenuis</name>
    <dbReference type="NCBI Taxonomy" id="355587"/>
    <lineage>
        <taxon>Eukaryota</taxon>
        <taxon>Metazoa</taxon>
        <taxon>Ecdysozoa</taxon>
        <taxon>Arthropoda</taxon>
        <taxon>Hexapoda</taxon>
        <taxon>Insecta</taxon>
        <taxon>Pterygota</taxon>
        <taxon>Neoptera</taxon>
        <taxon>Paraneoptera</taxon>
        <taxon>Hemiptera</taxon>
        <taxon>Heteroptera</taxon>
        <taxon>Panheteroptera</taxon>
        <taxon>Cimicomorpha</taxon>
        <taxon>Miridae</taxon>
        <taxon>Dicyphina</taxon>
        <taxon>Nesidiocoris</taxon>
    </lineage>
</organism>
<evidence type="ECO:0000313" key="3">
    <source>
        <dbReference type="Proteomes" id="UP001307889"/>
    </source>
</evidence>
<name>A0ABN7B789_9HEMI</name>
<reference evidence="2 3" key="1">
    <citation type="submission" date="2023-09" db="EMBL/GenBank/DDBJ databases">
        <title>Nesidiocoris tenuis whole genome shotgun sequence.</title>
        <authorList>
            <person name="Shibata T."/>
            <person name="Shimoda M."/>
            <person name="Kobayashi T."/>
            <person name="Uehara T."/>
        </authorList>
    </citation>
    <scope>NUCLEOTIDE SEQUENCE [LARGE SCALE GENOMIC DNA]</scope>
    <source>
        <strain evidence="2 3">Japan</strain>
    </source>
</reference>
<protein>
    <submittedName>
        <fullName evidence="2">Uncharacterized protein</fullName>
    </submittedName>
</protein>
<proteinExistence type="predicted"/>
<evidence type="ECO:0000313" key="2">
    <source>
        <dbReference type="EMBL" id="BET00255.1"/>
    </source>
</evidence>